<dbReference type="PANTHER" id="PTHR47424:SF3">
    <property type="entry name" value="REGULATORY PROTEIN GAL4"/>
    <property type="match status" value="1"/>
</dbReference>
<keyword evidence="2" id="KW-0238">DNA-binding</keyword>
<dbReference type="SMART" id="SM00066">
    <property type="entry name" value="GAL4"/>
    <property type="match status" value="1"/>
</dbReference>
<dbReference type="GO" id="GO:0008270">
    <property type="term" value="F:zinc ion binding"/>
    <property type="evidence" value="ECO:0007669"/>
    <property type="project" value="InterPro"/>
</dbReference>
<dbReference type="InterPro" id="IPR036864">
    <property type="entry name" value="Zn2-C6_fun-type_DNA-bd_sf"/>
</dbReference>
<feature type="coiled-coil region" evidence="5">
    <location>
        <begin position="70"/>
        <end position="97"/>
    </location>
</feature>
<keyword evidence="3" id="KW-0804">Transcription</keyword>
<dbReference type="PROSITE" id="PS00463">
    <property type="entry name" value="ZN2_CY6_FUNGAL_1"/>
    <property type="match status" value="1"/>
</dbReference>
<dbReference type="InterPro" id="IPR001138">
    <property type="entry name" value="Zn2Cys6_DnaBD"/>
</dbReference>
<dbReference type="VEuPathDB" id="FungiDB:FOC1_g10003752"/>
<dbReference type="GO" id="GO:0000978">
    <property type="term" value="F:RNA polymerase II cis-regulatory region sequence-specific DNA binding"/>
    <property type="evidence" value="ECO:0007669"/>
    <property type="project" value="TreeGrafter"/>
</dbReference>
<dbReference type="InterPro" id="IPR051127">
    <property type="entry name" value="Fungal_SecMet_Regulators"/>
</dbReference>
<sequence length="330" mass="36942">MSNNSSMDDQGQAPAPKRRRVGLACSSCRIRKSRCNGVRPRCEPCQRLGFECIYELPDTSANLIIPRDIFTALEDKVKLLESTVDQQEKRLTAIESRDQHDRLDRHVVQVAPPSTGPSHASANLVVNLEGSQDRQTGQSMTDGMAITFVDEEDRGFFGPSSNIAFMRHIFRAMSKKATLADGNPSPQSSSNIGLYQANMVNASRPVSANSTPDIAEYSLGEEQTNILPPETERLIQSYFSNTGLLFPYIHKETFLETYEKVKSQGFRITVQRTWLGLLNMILAMAASTTDYTEDAVEHRAEQSDVYYRRARQLCKTQMFRGSTLETGKTP</sequence>
<dbReference type="VEuPathDB" id="FungiDB:HZS61_009180"/>
<dbReference type="AlphaFoldDB" id="A0A420N4L5"/>
<keyword evidence="4" id="KW-0539">Nucleus</keyword>
<dbReference type="Proteomes" id="UP000285084">
    <property type="component" value="Unassembled WGS sequence"/>
</dbReference>
<evidence type="ECO:0000256" key="5">
    <source>
        <dbReference type="SAM" id="Coils"/>
    </source>
</evidence>
<accession>A0A420N4L5</accession>
<evidence type="ECO:0000256" key="1">
    <source>
        <dbReference type="ARBA" id="ARBA00023015"/>
    </source>
</evidence>
<evidence type="ECO:0000313" key="8">
    <source>
        <dbReference type="Proteomes" id="UP000285084"/>
    </source>
</evidence>
<dbReference type="EMBL" id="MRCX01000063">
    <property type="protein sequence ID" value="RKK75257.1"/>
    <property type="molecule type" value="Genomic_DNA"/>
</dbReference>
<dbReference type="CDD" id="cd00067">
    <property type="entry name" value="GAL4"/>
    <property type="match status" value="1"/>
</dbReference>
<keyword evidence="5" id="KW-0175">Coiled coil</keyword>
<protein>
    <recommendedName>
        <fullName evidence="6">Zn(2)-C6 fungal-type domain-containing protein</fullName>
    </recommendedName>
</protein>
<evidence type="ECO:0000256" key="2">
    <source>
        <dbReference type="ARBA" id="ARBA00023125"/>
    </source>
</evidence>
<reference evidence="7 8" key="1">
    <citation type="journal article" date="2018" name="Sci. Rep.">
        <title>Characterisation of pathogen-specific regions and novel effector candidates in Fusarium oxysporum f. sp. cepae.</title>
        <authorList>
            <person name="Armitage A.D."/>
            <person name="Taylor A."/>
            <person name="Sobczyk M.K."/>
            <person name="Baxter L."/>
            <person name="Greenfield B.P."/>
            <person name="Bates H.J."/>
            <person name="Wilson F."/>
            <person name="Jackson A.C."/>
            <person name="Ott S."/>
            <person name="Harrison R.J."/>
            <person name="Clarkson J.P."/>
        </authorList>
    </citation>
    <scope>NUCLEOTIDE SEQUENCE [LARGE SCALE GENOMIC DNA]</scope>
    <source>
        <strain evidence="7 8">Fo_A13</strain>
    </source>
</reference>
<evidence type="ECO:0000256" key="4">
    <source>
        <dbReference type="ARBA" id="ARBA00023242"/>
    </source>
</evidence>
<comment type="caution">
    <text evidence="7">The sequence shown here is derived from an EMBL/GenBank/DDBJ whole genome shotgun (WGS) entry which is preliminary data.</text>
</comment>
<dbReference type="GO" id="GO:0000981">
    <property type="term" value="F:DNA-binding transcription factor activity, RNA polymerase II-specific"/>
    <property type="evidence" value="ECO:0007669"/>
    <property type="project" value="InterPro"/>
</dbReference>
<dbReference type="VEuPathDB" id="FungiDB:FOMG_16325"/>
<evidence type="ECO:0000256" key="3">
    <source>
        <dbReference type="ARBA" id="ARBA00023163"/>
    </source>
</evidence>
<dbReference type="VEuPathDB" id="FungiDB:FOIG_14896"/>
<name>A0A420N4L5_FUSOX</name>
<dbReference type="Gene3D" id="4.10.240.10">
    <property type="entry name" value="Zn(2)-C6 fungal-type DNA-binding domain"/>
    <property type="match status" value="1"/>
</dbReference>
<gene>
    <name evidence="7" type="ORF">BFJ69_g7847</name>
</gene>
<dbReference type="GO" id="GO:0005634">
    <property type="term" value="C:nucleus"/>
    <property type="evidence" value="ECO:0007669"/>
    <property type="project" value="TreeGrafter"/>
</dbReference>
<dbReference type="CDD" id="cd12148">
    <property type="entry name" value="fungal_TF_MHR"/>
    <property type="match status" value="1"/>
</dbReference>
<keyword evidence="1" id="KW-0805">Transcription regulation</keyword>
<dbReference type="VEuPathDB" id="FungiDB:FOXG_04745"/>
<dbReference type="VEuPathDB" id="FungiDB:FOZG_10425"/>
<feature type="domain" description="Zn(2)-C6 fungal-type" evidence="6">
    <location>
        <begin position="24"/>
        <end position="54"/>
    </location>
</feature>
<proteinExistence type="predicted"/>
<organism evidence="7 8">
    <name type="scientific">Fusarium oxysporum</name>
    <name type="common">Fusarium vascular wilt</name>
    <dbReference type="NCBI Taxonomy" id="5507"/>
    <lineage>
        <taxon>Eukaryota</taxon>
        <taxon>Fungi</taxon>
        <taxon>Dikarya</taxon>
        <taxon>Ascomycota</taxon>
        <taxon>Pezizomycotina</taxon>
        <taxon>Sordariomycetes</taxon>
        <taxon>Hypocreomycetidae</taxon>
        <taxon>Hypocreales</taxon>
        <taxon>Nectriaceae</taxon>
        <taxon>Fusarium</taxon>
        <taxon>Fusarium oxysporum species complex</taxon>
    </lineage>
</organism>
<evidence type="ECO:0000313" key="7">
    <source>
        <dbReference type="EMBL" id="RKK75257.1"/>
    </source>
</evidence>
<dbReference type="PROSITE" id="PS50048">
    <property type="entry name" value="ZN2_CY6_FUNGAL_2"/>
    <property type="match status" value="1"/>
</dbReference>
<dbReference type="PANTHER" id="PTHR47424">
    <property type="entry name" value="REGULATORY PROTEIN GAL4"/>
    <property type="match status" value="1"/>
</dbReference>
<dbReference type="VEuPathDB" id="FungiDB:FOC4_g10001291"/>
<dbReference type="GO" id="GO:0000435">
    <property type="term" value="P:positive regulation of transcription from RNA polymerase II promoter by galactose"/>
    <property type="evidence" value="ECO:0007669"/>
    <property type="project" value="TreeGrafter"/>
</dbReference>
<dbReference type="SUPFAM" id="SSF57701">
    <property type="entry name" value="Zn2/Cys6 DNA-binding domain"/>
    <property type="match status" value="1"/>
</dbReference>
<dbReference type="Pfam" id="PF00172">
    <property type="entry name" value="Zn_clus"/>
    <property type="match status" value="1"/>
</dbReference>
<evidence type="ECO:0000259" key="6">
    <source>
        <dbReference type="PROSITE" id="PS50048"/>
    </source>
</evidence>